<reference evidence="1 2" key="1">
    <citation type="submission" date="2017-04" db="EMBL/GenBank/DDBJ databases">
        <authorList>
            <person name="Afonso C.L."/>
            <person name="Miller P.J."/>
            <person name="Scott M.A."/>
            <person name="Spackman E."/>
            <person name="Goraichik I."/>
            <person name="Dimitrov K.M."/>
            <person name="Suarez D.L."/>
            <person name="Swayne D.E."/>
        </authorList>
    </citation>
    <scope>NUCLEOTIDE SEQUENCE [LARGE SCALE GENOMIC DNA]</scope>
    <source>
        <strain evidence="2">XA(T)</strain>
    </source>
</reference>
<gene>
    <name evidence="1" type="ORF">B5808_03960</name>
</gene>
<protein>
    <submittedName>
        <fullName evidence="1">Uncharacterized protein</fullName>
    </submittedName>
</protein>
<dbReference type="STRING" id="1619308.B5808_03960"/>
<evidence type="ECO:0000313" key="2">
    <source>
        <dbReference type="Proteomes" id="UP000192775"/>
    </source>
</evidence>
<name>A0A1X9LIY9_9MICO</name>
<dbReference type="KEGG" id="cphy:B5808_03960"/>
<accession>A0A1X9LIY9</accession>
<dbReference type="Proteomes" id="UP000192775">
    <property type="component" value="Chromosome"/>
</dbReference>
<keyword evidence="2" id="KW-1185">Reference proteome</keyword>
<sequence length="85" mass="8769">MAAMTLVSETGSYTVERFANGVYCVSLGASFLGFVERAGGIYVALAGERYDIAVEVGQAHSLASAASALYDGRRTATQIGLSTVA</sequence>
<dbReference type="AlphaFoldDB" id="A0A1X9LIY9"/>
<proteinExistence type="predicted"/>
<dbReference type="RefSeq" id="WP_085018610.1">
    <property type="nucleotide sequence ID" value="NZ_BMHD01000001.1"/>
</dbReference>
<evidence type="ECO:0000313" key="1">
    <source>
        <dbReference type="EMBL" id="ARJ04472.1"/>
    </source>
</evidence>
<dbReference type="EMBL" id="CP020715">
    <property type="protein sequence ID" value="ARJ04472.1"/>
    <property type="molecule type" value="Genomic_DNA"/>
</dbReference>
<organism evidence="1 2">
    <name type="scientific">Cnuibacter physcomitrellae</name>
    <dbReference type="NCBI Taxonomy" id="1619308"/>
    <lineage>
        <taxon>Bacteria</taxon>
        <taxon>Bacillati</taxon>
        <taxon>Actinomycetota</taxon>
        <taxon>Actinomycetes</taxon>
        <taxon>Micrococcales</taxon>
        <taxon>Microbacteriaceae</taxon>
        <taxon>Cnuibacter</taxon>
    </lineage>
</organism>